<evidence type="ECO:0000256" key="1">
    <source>
        <dbReference type="SAM" id="MobiDB-lite"/>
    </source>
</evidence>
<proteinExistence type="predicted"/>
<gene>
    <name evidence="2" type="ORF">B0H16DRAFT_1612696</name>
</gene>
<accession>A0AAD7HBD2</accession>
<evidence type="ECO:0000313" key="3">
    <source>
        <dbReference type="Proteomes" id="UP001215598"/>
    </source>
</evidence>
<sequence length="193" mass="21410">MWINWRLPQRTVHYTSYTTSRPTQRTPGNIGGGEDERPVCDSGLRHAAKVNHNRLTGCEDATNGGRPAVSQRNLQSHISAHILLTYLPSAMLEAHAQCTSVARRCGKVAPHRRSLIPPRYAYIQRAPQDGRVCGHKPDLSPTEPAETLSLQVSLGNSAVRKRNGRRIVEHGGKEVVANLVQLLVCLLERRYAL</sequence>
<dbReference type="AlphaFoldDB" id="A0AAD7HBD2"/>
<name>A0AAD7HBD2_9AGAR</name>
<comment type="caution">
    <text evidence="2">The sequence shown here is derived from an EMBL/GenBank/DDBJ whole genome shotgun (WGS) entry which is preliminary data.</text>
</comment>
<reference evidence="2" key="1">
    <citation type="submission" date="2023-03" db="EMBL/GenBank/DDBJ databases">
        <title>Massive genome expansion in bonnet fungi (Mycena s.s.) driven by repeated elements and novel gene families across ecological guilds.</title>
        <authorList>
            <consortium name="Lawrence Berkeley National Laboratory"/>
            <person name="Harder C.B."/>
            <person name="Miyauchi S."/>
            <person name="Viragh M."/>
            <person name="Kuo A."/>
            <person name="Thoen E."/>
            <person name="Andreopoulos B."/>
            <person name="Lu D."/>
            <person name="Skrede I."/>
            <person name="Drula E."/>
            <person name="Henrissat B."/>
            <person name="Morin E."/>
            <person name="Kohler A."/>
            <person name="Barry K."/>
            <person name="LaButti K."/>
            <person name="Morin E."/>
            <person name="Salamov A."/>
            <person name="Lipzen A."/>
            <person name="Mereny Z."/>
            <person name="Hegedus B."/>
            <person name="Baldrian P."/>
            <person name="Stursova M."/>
            <person name="Weitz H."/>
            <person name="Taylor A."/>
            <person name="Grigoriev I.V."/>
            <person name="Nagy L.G."/>
            <person name="Martin F."/>
            <person name="Kauserud H."/>
        </authorList>
    </citation>
    <scope>NUCLEOTIDE SEQUENCE</scope>
    <source>
        <strain evidence="2">CBHHK182m</strain>
    </source>
</reference>
<dbReference type="Proteomes" id="UP001215598">
    <property type="component" value="Unassembled WGS sequence"/>
</dbReference>
<organism evidence="2 3">
    <name type="scientific">Mycena metata</name>
    <dbReference type="NCBI Taxonomy" id="1033252"/>
    <lineage>
        <taxon>Eukaryota</taxon>
        <taxon>Fungi</taxon>
        <taxon>Dikarya</taxon>
        <taxon>Basidiomycota</taxon>
        <taxon>Agaricomycotina</taxon>
        <taxon>Agaricomycetes</taxon>
        <taxon>Agaricomycetidae</taxon>
        <taxon>Agaricales</taxon>
        <taxon>Marasmiineae</taxon>
        <taxon>Mycenaceae</taxon>
        <taxon>Mycena</taxon>
    </lineage>
</organism>
<keyword evidence="3" id="KW-1185">Reference proteome</keyword>
<protein>
    <submittedName>
        <fullName evidence="2">Uncharacterized protein</fullName>
    </submittedName>
</protein>
<dbReference type="EMBL" id="JARKIB010000285">
    <property type="protein sequence ID" value="KAJ7716855.1"/>
    <property type="molecule type" value="Genomic_DNA"/>
</dbReference>
<evidence type="ECO:0000313" key="2">
    <source>
        <dbReference type="EMBL" id="KAJ7716855.1"/>
    </source>
</evidence>
<feature type="region of interest" description="Disordered" evidence="1">
    <location>
        <begin position="17"/>
        <end position="36"/>
    </location>
</feature>
<feature type="compositionally biased region" description="Polar residues" evidence="1">
    <location>
        <begin position="17"/>
        <end position="27"/>
    </location>
</feature>